<evidence type="ECO:0008006" key="6">
    <source>
        <dbReference type="Google" id="ProtNLM"/>
    </source>
</evidence>
<proteinExistence type="predicted"/>
<evidence type="ECO:0000256" key="1">
    <source>
        <dbReference type="ARBA" id="ARBA00022603"/>
    </source>
</evidence>
<keyword evidence="5" id="KW-1185">Reference proteome</keyword>
<name>A0A8T1WRH5_9STRA</name>
<dbReference type="GO" id="GO:0008171">
    <property type="term" value="F:O-methyltransferase activity"/>
    <property type="evidence" value="ECO:0007669"/>
    <property type="project" value="InterPro"/>
</dbReference>
<keyword evidence="3" id="KW-0949">S-adenosyl-L-methionine</keyword>
<evidence type="ECO:0000256" key="3">
    <source>
        <dbReference type="ARBA" id="ARBA00022691"/>
    </source>
</evidence>
<dbReference type="Pfam" id="PF01596">
    <property type="entry name" value="Methyltransf_3"/>
    <property type="match status" value="1"/>
</dbReference>
<organism evidence="4 5">
    <name type="scientific">Phytophthora boehmeriae</name>
    <dbReference type="NCBI Taxonomy" id="109152"/>
    <lineage>
        <taxon>Eukaryota</taxon>
        <taxon>Sar</taxon>
        <taxon>Stramenopiles</taxon>
        <taxon>Oomycota</taxon>
        <taxon>Peronosporomycetes</taxon>
        <taxon>Peronosporales</taxon>
        <taxon>Peronosporaceae</taxon>
        <taxon>Phytophthora</taxon>
    </lineage>
</organism>
<dbReference type="AlphaFoldDB" id="A0A8T1WRH5"/>
<gene>
    <name evidence="4" type="ORF">PHYBOEH_005374</name>
</gene>
<dbReference type="PROSITE" id="PS51682">
    <property type="entry name" value="SAM_OMT_I"/>
    <property type="match status" value="1"/>
</dbReference>
<dbReference type="Proteomes" id="UP000693981">
    <property type="component" value="Unassembled WGS sequence"/>
</dbReference>
<evidence type="ECO:0000313" key="4">
    <source>
        <dbReference type="EMBL" id="KAG7394329.1"/>
    </source>
</evidence>
<reference evidence="4" key="1">
    <citation type="submission" date="2021-02" db="EMBL/GenBank/DDBJ databases">
        <authorList>
            <person name="Palmer J.M."/>
        </authorList>
    </citation>
    <scope>NUCLEOTIDE SEQUENCE</scope>
    <source>
        <strain evidence="4">SCRP23</strain>
    </source>
</reference>
<dbReference type="GO" id="GO:0008757">
    <property type="term" value="F:S-adenosylmethionine-dependent methyltransferase activity"/>
    <property type="evidence" value="ECO:0007669"/>
    <property type="project" value="TreeGrafter"/>
</dbReference>
<dbReference type="InterPro" id="IPR050362">
    <property type="entry name" value="Cation-dep_OMT"/>
</dbReference>
<dbReference type="PANTHER" id="PTHR10509">
    <property type="entry name" value="O-METHYLTRANSFERASE-RELATED"/>
    <property type="match status" value="1"/>
</dbReference>
<evidence type="ECO:0000256" key="2">
    <source>
        <dbReference type="ARBA" id="ARBA00022679"/>
    </source>
</evidence>
<dbReference type="EMBL" id="JAGDFL010000280">
    <property type="protein sequence ID" value="KAG7394329.1"/>
    <property type="molecule type" value="Genomic_DNA"/>
</dbReference>
<sequence length="130" mass="14608">MQFAQSYFDRSSRANQISVVNQDGLEFLNTLTAAGTKEQFDFIFVDANKRKYQAYYDAILEHNLLSSTGLLVFDNTLFRGRVAAYAGGLASNRERIARGLAEFNSYVASDPRTINVVMPLWDGLSLVRRA</sequence>
<dbReference type="OrthoDB" id="10251242at2759"/>
<protein>
    <recommendedName>
        <fullName evidence="6">Caffeoyl-CoA O-methyltransferase</fullName>
    </recommendedName>
</protein>
<keyword evidence="2" id="KW-0808">Transferase</keyword>
<dbReference type="PANTHER" id="PTHR10509:SF14">
    <property type="entry name" value="CAFFEOYL-COA O-METHYLTRANSFERASE 3-RELATED"/>
    <property type="match status" value="1"/>
</dbReference>
<accession>A0A8T1WRH5</accession>
<keyword evidence="1" id="KW-0489">Methyltransferase</keyword>
<comment type="caution">
    <text evidence="4">The sequence shown here is derived from an EMBL/GenBank/DDBJ whole genome shotgun (WGS) entry which is preliminary data.</text>
</comment>
<dbReference type="InterPro" id="IPR002935">
    <property type="entry name" value="SAM_O-MeTrfase"/>
</dbReference>
<evidence type="ECO:0000313" key="5">
    <source>
        <dbReference type="Proteomes" id="UP000693981"/>
    </source>
</evidence>
<dbReference type="GO" id="GO:0032259">
    <property type="term" value="P:methylation"/>
    <property type="evidence" value="ECO:0007669"/>
    <property type="project" value="UniProtKB-KW"/>
</dbReference>